<name>A0AAE0XQ18_9GAST</name>
<dbReference type="EMBL" id="JAWDGP010007852">
    <property type="protein sequence ID" value="KAK3702587.1"/>
    <property type="molecule type" value="Genomic_DNA"/>
</dbReference>
<comment type="caution">
    <text evidence="1">The sequence shown here is derived from an EMBL/GenBank/DDBJ whole genome shotgun (WGS) entry which is preliminary data.</text>
</comment>
<dbReference type="Proteomes" id="UP001283361">
    <property type="component" value="Unassembled WGS sequence"/>
</dbReference>
<accession>A0AAE0XQ18</accession>
<protein>
    <submittedName>
        <fullName evidence="1">Uncharacterized protein</fullName>
    </submittedName>
</protein>
<evidence type="ECO:0000313" key="1">
    <source>
        <dbReference type="EMBL" id="KAK3702587.1"/>
    </source>
</evidence>
<dbReference type="AlphaFoldDB" id="A0AAE0XQ18"/>
<sequence>MTSGYETQFYRVPIALYRQRKDSLPSAINLRVDILFTLLVDVHFLKSDTSYCNMLRESQFHCFLVEGAEYCPNIAQLSRRDSYSYFSWGYLHRKPEGPGAIDTEYIGLEAPSD</sequence>
<proteinExistence type="predicted"/>
<evidence type="ECO:0000313" key="2">
    <source>
        <dbReference type="Proteomes" id="UP001283361"/>
    </source>
</evidence>
<organism evidence="1 2">
    <name type="scientific">Elysia crispata</name>
    <name type="common">lettuce slug</name>
    <dbReference type="NCBI Taxonomy" id="231223"/>
    <lineage>
        <taxon>Eukaryota</taxon>
        <taxon>Metazoa</taxon>
        <taxon>Spiralia</taxon>
        <taxon>Lophotrochozoa</taxon>
        <taxon>Mollusca</taxon>
        <taxon>Gastropoda</taxon>
        <taxon>Heterobranchia</taxon>
        <taxon>Euthyneura</taxon>
        <taxon>Panpulmonata</taxon>
        <taxon>Sacoglossa</taxon>
        <taxon>Placobranchoidea</taxon>
        <taxon>Plakobranchidae</taxon>
        <taxon>Elysia</taxon>
    </lineage>
</organism>
<keyword evidence="2" id="KW-1185">Reference proteome</keyword>
<reference evidence="1" key="1">
    <citation type="journal article" date="2023" name="G3 (Bethesda)">
        <title>A reference genome for the long-term kleptoplast-retaining sea slug Elysia crispata morphotype clarki.</title>
        <authorList>
            <person name="Eastman K.E."/>
            <person name="Pendleton A.L."/>
            <person name="Shaikh M.A."/>
            <person name="Suttiyut T."/>
            <person name="Ogas R."/>
            <person name="Tomko P."/>
            <person name="Gavelis G."/>
            <person name="Widhalm J.R."/>
            <person name="Wisecaver J.H."/>
        </authorList>
    </citation>
    <scope>NUCLEOTIDE SEQUENCE</scope>
    <source>
        <strain evidence="1">ECLA1</strain>
    </source>
</reference>
<gene>
    <name evidence="1" type="ORF">RRG08_042577</name>
</gene>